<evidence type="ECO:0000313" key="3">
    <source>
        <dbReference type="Proteomes" id="UP000267821"/>
    </source>
</evidence>
<evidence type="ECO:0000256" key="1">
    <source>
        <dbReference type="SAM" id="MobiDB-lite"/>
    </source>
</evidence>
<feature type="region of interest" description="Disordered" evidence="1">
    <location>
        <begin position="262"/>
        <end position="287"/>
    </location>
</feature>
<feature type="compositionally biased region" description="Polar residues" evidence="1">
    <location>
        <begin position="206"/>
        <end position="216"/>
    </location>
</feature>
<organism evidence="2 3">
    <name type="scientific">Terfezia boudieri ATCC MYA-4762</name>
    <dbReference type="NCBI Taxonomy" id="1051890"/>
    <lineage>
        <taxon>Eukaryota</taxon>
        <taxon>Fungi</taxon>
        <taxon>Dikarya</taxon>
        <taxon>Ascomycota</taxon>
        <taxon>Pezizomycotina</taxon>
        <taxon>Pezizomycetes</taxon>
        <taxon>Pezizales</taxon>
        <taxon>Pezizaceae</taxon>
        <taxon>Terfezia</taxon>
    </lineage>
</organism>
<feature type="region of interest" description="Disordered" evidence="1">
    <location>
        <begin position="331"/>
        <end position="350"/>
    </location>
</feature>
<feature type="region of interest" description="Disordered" evidence="1">
    <location>
        <begin position="299"/>
        <end position="324"/>
    </location>
</feature>
<feature type="compositionally biased region" description="Acidic residues" evidence="1">
    <location>
        <begin position="314"/>
        <end position="324"/>
    </location>
</feature>
<feature type="region of interest" description="Disordered" evidence="1">
    <location>
        <begin position="1"/>
        <end position="57"/>
    </location>
</feature>
<feature type="compositionally biased region" description="Acidic residues" evidence="1">
    <location>
        <begin position="331"/>
        <end position="343"/>
    </location>
</feature>
<reference evidence="2 3" key="1">
    <citation type="journal article" date="2018" name="Nat. Ecol. Evol.">
        <title>Pezizomycetes genomes reveal the molecular basis of ectomycorrhizal truffle lifestyle.</title>
        <authorList>
            <person name="Murat C."/>
            <person name="Payen T."/>
            <person name="Noel B."/>
            <person name="Kuo A."/>
            <person name="Morin E."/>
            <person name="Chen J."/>
            <person name="Kohler A."/>
            <person name="Krizsan K."/>
            <person name="Balestrini R."/>
            <person name="Da Silva C."/>
            <person name="Montanini B."/>
            <person name="Hainaut M."/>
            <person name="Levati E."/>
            <person name="Barry K.W."/>
            <person name="Belfiori B."/>
            <person name="Cichocki N."/>
            <person name="Clum A."/>
            <person name="Dockter R.B."/>
            <person name="Fauchery L."/>
            <person name="Guy J."/>
            <person name="Iotti M."/>
            <person name="Le Tacon F."/>
            <person name="Lindquist E.A."/>
            <person name="Lipzen A."/>
            <person name="Malagnac F."/>
            <person name="Mello A."/>
            <person name="Molinier V."/>
            <person name="Miyauchi S."/>
            <person name="Poulain J."/>
            <person name="Riccioni C."/>
            <person name="Rubini A."/>
            <person name="Sitrit Y."/>
            <person name="Splivallo R."/>
            <person name="Traeger S."/>
            <person name="Wang M."/>
            <person name="Zifcakova L."/>
            <person name="Wipf D."/>
            <person name="Zambonelli A."/>
            <person name="Paolocci F."/>
            <person name="Nowrousian M."/>
            <person name="Ottonello S."/>
            <person name="Baldrian P."/>
            <person name="Spatafora J.W."/>
            <person name="Henrissat B."/>
            <person name="Nagy L.G."/>
            <person name="Aury J.M."/>
            <person name="Wincker P."/>
            <person name="Grigoriev I.V."/>
            <person name="Bonfante P."/>
            <person name="Martin F.M."/>
        </authorList>
    </citation>
    <scope>NUCLEOTIDE SEQUENCE [LARGE SCALE GENOMIC DNA]</scope>
    <source>
        <strain evidence="2 3">ATCC MYA-4762</strain>
    </source>
</reference>
<accession>A0A3N4L956</accession>
<proteinExistence type="predicted"/>
<dbReference type="Proteomes" id="UP000267821">
    <property type="component" value="Unassembled WGS sequence"/>
</dbReference>
<dbReference type="EMBL" id="ML121653">
    <property type="protein sequence ID" value="RPB18268.1"/>
    <property type="molecule type" value="Genomic_DNA"/>
</dbReference>
<dbReference type="OrthoDB" id="5391188at2759"/>
<protein>
    <submittedName>
        <fullName evidence="2">Uncharacterized protein</fullName>
    </submittedName>
</protein>
<feature type="compositionally biased region" description="Polar residues" evidence="1">
    <location>
        <begin position="262"/>
        <end position="271"/>
    </location>
</feature>
<gene>
    <name evidence="2" type="ORF">L211DRAFT_854279</name>
</gene>
<feature type="region of interest" description="Disordered" evidence="1">
    <location>
        <begin position="163"/>
        <end position="223"/>
    </location>
</feature>
<name>A0A3N4L956_9PEZI</name>
<feature type="compositionally biased region" description="Acidic residues" evidence="1">
    <location>
        <begin position="272"/>
        <end position="287"/>
    </location>
</feature>
<sequence>MVYRDHPHTQSDAQRGLPPGSFLTFSNPPSSPEPVRVPPESSSPVFLPPAGPETPVRHNLPKLMTTKLFHIPEQSVRRNLFGNHLHGCPYNDAHLLGMADHPTPPPRHRSRLECNCAKLLEEGYDQVEEEHDNTVGAREMDGPPPPIKRGKFLDGKVCATLSWSSSPTKGDDDDDEMEDDASLPERPWSAAPSTYSSTCEGEAESAAQSPHSSTYEGGSEDNFRGKLYTDVEMNDVDARCGFEQESPDIHMNKLTIHTAFSSLESSPTGETADQDLEGQEDSDTDDDCDTICDAEYDSEMETEPQADYNHQGQDDTEDGCTEYEDDCTEYEDGCTEYGGDDDDGAFKRSQKSDFDNRAALTTLTGGPRKALWFPAEPLAHFDYILSED</sequence>
<dbReference type="AlphaFoldDB" id="A0A3N4L956"/>
<keyword evidence="3" id="KW-1185">Reference proteome</keyword>
<evidence type="ECO:0000313" key="2">
    <source>
        <dbReference type="EMBL" id="RPB18268.1"/>
    </source>
</evidence>
<dbReference type="InParanoid" id="A0A3N4L956"/>
<feature type="region of interest" description="Disordered" evidence="1">
    <location>
        <begin position="127"/>
        <end position="151"/>
    </location>
</feature>
<feature type="compositionally biased region" description="Acidic residues" evidence="1">
    <location>
        <begin position="171"/>
        <end position="182"/>
    </location>
</feature>